<comment type="caution">
    <text evidence="1">The sequence shown here is derived from an EMBL/GenBank/DDBJ whole genome shotgun (WGS) entry which is preliminary data.</text>
</comment>
<reference evidence="1 2" key="1">
    <citation type="journal article" date="2023" name="Sci. Data">
        <title>Genome assembly of the Korean intertidal mud-creeper Batillaria attramentaria.</title>
        <authorList>
            <person name="Patra A.K."/>
            <person name="Ho P.T."/>
            <person name="Jun S."/>
            <person name="Lee S.J."/>
            <person name="Kim Y."/>
            <person name="Won Y.J."/>
        </authorList>
    </citation>
    <scope>NUCLEOTIDE SEQUENCE [LARGE SCALE GENOMIC DNA]</scope>
    <source>
        <strain evidence="1">Wonlab-2016</strain>
    </source>
</reference>
<evidence type="ECO:0000313" key="2">
    <source>
        <dbReference type="Proteomes" id="UP001519460"/>
    </source>
</evidence>
<gene>
    <name evidence="1" type="ORF">BaRGS_00003942</name>
</gene>
<organism evidence="1 2">
    <name type="scientific">Batillaria attramentaria</name>
    <dbReference type="NCBI Taxonomy" id="370345"/>
    <lineage>
        <taxon>Eukaryota</taxon>
        <taxon>Metazoa</taxon>
        <taxon>Spiralia</taxon>
        <taxon>Lophotrochozoa</taxon>
        <taxon>Mollusca</taxon>
        <taxon>Gastropoda</taxon>
        <taxon>Caenogastropoda</taxon>
        <taxon>Sorbeoconcha</taxon>
        <taxon>Cerithioidea</taxon>
        <taxon>Batillariidae</taxon>
        <taxon>Batillaria</taxon>
    </lineage>
</organism>
<dbReference type="AlphaFoldDB" id="A0ABD0LZL2"/>
<proteinExistence type="predicted"/>
<protein>
    <submittedName>
        <fullName evidence="1">Uncharacterized protein</fullName>
    </submittedName>
</protein>
<dbReference type="Proteomes" id="UP001519460">
    <property type="component" value="Unassembled WGS sequence"/>
</dbReference>
<name>A0ABD0LZL2_9CAEN</name>
<evidence type="ECO:0000313" key="1">
    <source>
        <dbReference type="EMBL" id="KAK7504914.1"/>
    </source>
</evidence>
<dbReference type="EMBL" id="JACVVK020000013">
    <property type="protein sequence ID" value="KAK7504914.1"/>
    <property type="molecule type" value="Genomic_DNA"/>
</dbReference>
<accession>A0ABD0LZL2</accession>
<sequence>MQLRNLVVQLENYGPGSCASRIHQILCYSTRRGKSFAKPVLPLALECLELPTRVLLEAANHIRQPFSKFSS</sequence>
<keyword evidence="2" id="KW-1185">Reference proteome</keyword>